<sequence length="113" mass="12994">MDKVMSVRVWGWLLASCLIVMAFCVYMAYDAHNVLNKYRSEREQDMSRYRSELVQALNNQSDLLRAKIDSSNVQLKQYVDIQVPLLMKNYVPSSVNITNKNTANATSALESRQ</sequence>
<reference evidence="2 3" key="1">
    <citation type="submission" date="2017-11" db="EMBL/GenBank/DDBJ databases">
        <title>Genome sequencing of a diverse group of Pseudomonas species.</title>
        <authorList>
            <person name="Loper J."/>
        </authorList>
    </citation>
    <scope>NUCLEOTIDE SEQUENCE [LARGE SCALE GENOMIC DNA]</scope>
    <source>
        <strain evidence="2 3">LMG 25716</strain>
    </source>
</reference>
<keyword evidence="3" id="KW-1185">Reference proteome</keyword>
<name>A0ABX4Q814_9PSED</name>
<proteinExistence type="predicted"/>
<protein>
    <recommendedName>
        <fullName evidence="4">DUF2570 domain-containing protein</fullName>
    </recommendedName>
</protein>
<feature type="transmembrane region" description="Helical" evidence="1">
    <location>
        <begin position="12"/>
        <end position="29"/>
    </location>
</feature>
<dbReference type="RefSeq" id="WP_100848142.1">
    <property type="nucleotide sequence ID" value="NZ_PHHE01000001.1"/>
</dbReference>
<keyword evidence="1" id="KW-0812">Transmembrane</keyword>
<dbReference type="Proteomes" id="UP000232455">
    <property type="component" value="Unassembled WGS sequence"/>
</dbReference>
<comment type="caution">
    <text evidence="2">The sequence shown here is derived from an EMBL/GenBank/DDBJ whole genome shotgun (WGS) entry which is preliminary data.</text>
</comment>
<organism evidence="2 3">
    <name type="scientific">Pseudomonas baetica</name>
    <dbReference type="NCBI Taxonomy" id="674054"/>
    <lineage>
        <taxon>Bacteria</taxon>
        <taxon>Pseudomonadati</taxon>
        <taxon>Pseudomonadota</taxon>
        <taxon>Gammaproteobacteria</taxon>
        <taxon>Pseudomonadales</taxon>
        <taxon>Pseudomonadaceae</taxon>
        <taxon>Pseudomonas</taxon>
    </lineage>
</organism>
<evidence type="ECO:0000313" key="2">
    <source>
        <dbReference type="EMBL" id="PKA72883.1"/>
    </source>
</evidence>
<evidence type="ECO:0000313" key="3">
    <source>
        <dbReference type="Proteomes" id="UP000232455"/>
    </source>
</evidence>
<gene>
    <name evidence="2" type="ORF">ATI02_5984</name>
</gene>
<accession>A0ABX4Q814</accession>
<keyword evidence="1" id="KW-0472">Membrane</keyword>
<dbReference type="EMBL" id="PHHE01000001">
    <property type="protein sequence ID" value="PKA72883.1"/>
    <property type="molecule type" value="Genomic_DNA"/>
</dbReference>
<evidence type="ECO:0008006" key="4">
    <source>
        <dbReference type="Google" id="ProtNLM"/>
    </source>
</evidence>
<keyword evidence="1" id="KW-1133">Transmembrane helix</keyword>
<evidence type="ECO:0000256" key="1">
    <source>
        <dbReference type="SAM" id="Phobius"/>
    </source>
</evidence>